<dbReference type="EMBL" id="CP044232">
    <property type="protein sequence ID" value="QEW03764.1"/>
    <property type="molecule type" value="Genomic_DNA"/>
</dbReference>
<dbReference type="KEGG" id="mlz:F6J85_12135"/>
<evidence type="ECO:0008006" key="3">
    <source>
        <dbReference type="Google" id="ProtNLM"/>
    </source>
</evidence>
<keyword evidence="2" id="KW-1185">Reference proteome</keyword>
<gene>
    <name evidence="1" type="ORF">F6J85_12135</name>
</gene>
<sequence>MVDANIAFTLHKARVQAEEFASTTTRAALAQALEIVGERNEALEVALSVLAESVSPTQTLTDPAATRIAIQILCRAGETSEIVRLADTLPLDGRLSLEVGAALGSLGNIPDAWRFVKRGEGSPGFDAIAGYLYALAGDFRRATPPLRAALRAVPHDADTALNLSIALWNLGATRKAITAATQARAAAPAREDIGLHLFELLLQTGGADQVDREIRALIAEGVVPSARLVVLQARAKLQLKEFDPAIRLLERASVLADEANESEVFAEVQSNLVRIKALRGRTTRAAALTQLLKLHSERPDQAVIVVNLAQVMNTRTHAAALREAVETVRSNAADSQVAFLEYQVATLEGDNLGAARFASRWLDLEPNNPRAQAATMVALGIGEERWHDAAELARALPPATKLDHDVLNNAAYVLAMAGQAADAIDLLEPVASESFILRATLGLAYLATGDIDTGMKHYRRAADEAENQKDDSRSLMTAYQALVVRQLGLLDSTDPLRITSISLPPYPLPEDWQDRPEFLRLLAVAKRHNYEWPLEL</sequence>
<reference evidence="2" key="1">
    <citation type="submission" date="2019-09" db="EMBL/GenBank/DDBJ databases">
        <title>Mumia zhuanghuii sp. nov. isolated from the intestinal contents of plateau pika (Ochotona curzoniae) in the Qinghai-Tibet plateau of China.</title>
        <authorList>
            <person name="Tian Z."/>
        </authorList>
    </citation>
    <scope>NUCLEOTIDE SEQUENCE [LARGE SCALE GENOMIC DNA]</scope>
    <source>
        <strain evidence="2">L-031</strain>
    </source>
</reference>
<proteinExistence type="predicted"/>
<name>A0A5J6L5B9_9MICO</name>
<evidence type="ECO:0000313" key="1">
    <source>
        <dbReference type="EMBL" id="QEW03764.1"/>
    </source>
</evidence>
<dbReference type="RefSeq" id="WP_150925323.1">
    <property type="nucleotide sequence ID" value="NZ_CP044232.1"/>
</dbReference>
<protein>
    <recommendedName>
        <fullName evidence="3">Tetratricopeptide repeat protein</fullName>
    </recommendedName>
</protein>
<organism evidence="1 2">
    <name type="scientific">Microbacterium lushaniae</name>
    <dbReference type="NCBI Taxonomy" id="2614639"/>
    <lineage>
        <taxon>Bacteria</taxon>
        <taxon>Bacillati</taxon>
        <taxon>Actinomycetota</taxon>
        <taxon>Actinomycetes</taxon>
        <taxon>Micrococcales</taxon>
        <taxon>Microbacteriaceae</taxon>
        <taxon>Microbacterium</taxon>
    </lineage>
</organism>
<evidence type="ECO:0000313" key="2">
    <source>
        <dbReference type="Proteomes" id="UP000325516"/>
    </source>
</evidence>
<dbReference type="AlphaFoldDB" id="A0A5J6L5B9"/>
<dbReference type="Proteomes" id="UP000325516">
    <property type="component" value="Chromosome"/>
</dbReference>
<accession>A0A5J6L5B9</accession>
<dbReference type="InterPro" id="IPR011990">
    <property type="entry name" value="TPR-like_helical_dom_sf"/>
</dbReference>
<dbReference type="SUPFAM" id="SSF48452">
    <property type="entry name" value="TPR-like"/>
    <property type="match status" value="1"/>
</dbReference>
<dbReference type="Gene3D" id="1.25.40.10">
    <property type="entry name" value="Tetratricopeptide repeat domain"/>
    <property type="match status" value="2"/>
</dbReference>